<evidence type="ECO:0000256" key="6">
    <source>
        <dbReference type="ARBA" id="ARBA00022989"/>
    </source>
</evidence>
<dbReference type="Proteomes" id="UP000308917">
    <property type="component" value="Unassembled WGS sequence"/>
</dbReference>
<dbReference type="PANTHER" id="PTHR43357:SF3">
    <property type="entry name" value="FE(3+)-TRANSPORT SYSTEM PERMEASE PROTEIN FBPB 2"/>
    <property type="match status" value="1"/>
</dbReference>
<reference evidence="11 12" key="1">
    <citation type="journal article" date="2015" name="Antonie Van Leeuwenhoek">
        <title>Lampropedia puyangensis sp. nov., isolated from symptomatic bark of Populus ? euramericana canker and emended description of Lampropedia hyalina (Ehrenberg 1832) Lee et al. 2004.</title>
        <authorList>
            <person name="Li Y."/>
            <person name="Wang T."/>
            <person name="Piao C.G."/>
            <person name="Wang L.F."/>
            <person name="Tian G.Z."/>
            <person name="Zhu T.H."/>
            <person name="Guo M.W."/>
        </authorList>
    </citation>
    <scope>NUCLEOTIDE SEQUENCE [LARGE SCALE GENOMIC DNA]</scope>
    <source>
        <strain evidence="11 12">2-bin</strain>
    </source>
</reference>
<keyword evidence="5 8" id="KW-0812">Transmembrane</keyword>
<evidence type="ECO:0000256" key="3">
    <source>
        <dbReference type="ARBA" id="ARBA00022475"/>
    </source>
</evidence>
<dbReference type="EMBL" id="STFG01000003">
    <property type="protein sequence ID" value="THU03988.1"/>
    <property type="molecule type" value="Genomic_DNA"/>
</dbReference>
<keyword evidence="7 8" id="KW-0472">Membrane</keyword>
<evidence type="ECO:0000256" key="7">
    <source>
        <dbReference type="ARBA" id="ARBA00023136"/>
    </source>
</evidence>
<feature type="transmembrane region" description="Helical" evidence="8">
    <location>
        <begin position="99"/>
        <end position="120"/>
    </location>
</feature>
<feature type="transmembrane region" description="Helical" evidence="8">
    <location>
        <begin position="531"/>
        <end position="549"/>
    </location>
</feature>
<dbReference type="SUPFAM" id="SSF161098">
    <property type="entry name" value="MetI-like"/>
    <property type="match status" value="2"/>
</dbReference>
<evidence type="ECO:0000256" key="2">
    <source>
        <dbReference type="ARBA" id="ARBA00022448"/>
    </source>
</evidence>
<dbReference type="GO" id="GO:0055085">
    <property type="term" value="P:transmembrane transport"/>
    <property type="evidence" value="ECO:0007669"/>
    <property type="project" value="InterPro"/>
</dbReference>
<feature type="region of interest" description="Disordered" evidence="9">
    <location>
        <begin position="560"/>
        <end position="593"/>
    </location>
</feature>
<dbReference type="FunFam" id="1.10.3720.10:FF:000088">
    <property type="entry name" value="Iron(III) ABC transporter, permease protein"/>
    <property type="match status" value="1"/>
</dbReference>
<feature type="transmembrane region" description="Helical" evidence="8">
    <location>
        <begin position="296"/>
        <end position="322"/>
    </location>
</feature>
<gene>
    <name evidence="11" type="ORF">E9531_04475</name>
</gene>
<feature type="transmembrane region" description="Helical" evidence="8">
    <location>
        <begin position="153"/>
        <end position="170"/>
    </location>
</feature>
<dbReference type="AlphaFoldDB" id="A0A4S8F8Q5"/>
<evidence type="ECO:0000313" key="11">
    <source>
        <dbReference type="EMBL" id="THU03988.1"/>
    </source>
</evidence>
<name>A0A4S8F8Q5_9BURK</name>
<keyword evidence="4" id="KW-0997">Cell inner membrane</keyword>
<feature type="transmembrane region" description="Helical" evidence="8">
    <location>
        <begin position="342"/>
        <end position="366"/>
    </location>
</feature>
<feature type="transmembrane region" description="Helical" evidence="8">
    <location>
        <begin position="386"/>
        <end position="409"/>
    </location>
</feature>
<evidence type="ECO:0000256" key="5">
    <source>
        <dbReference type="ARBA" id="ARBA00022692"/>
    </source>
</evidence>
<dbReference type="InterPro" id="IPR000515">
    <property type="entry name" value="MetI-like"/>
</dbReference>
<feature type="domain" description="ABC transmembrane type-1" evidence="10">
    <location>
        <begin position="64"/>
        <end position="271"/>
    </location>
</feature>
<evidence type="ECO:0000259" key="10">
    <source>
        <dbReference type="PROSITE" id="PS50928"/>
    </source>
</evidence>
<accession>A0A4S8F8Q5</accession>
<feature type="transmembrane region" description="Helical" evidence="8">
    <location>
        <begin position="250"/>
        <end position="270"/>
    </location>
</feature>
<comment type="subcellular location">
    <subcellularLocation>
        <location evidence="1">Cell inner membrane</location>
        <topology evidence="1">Multi-pass membrane protein</topology>
    </subcellularLocation>
    <subcellularLocation>
        <location evidence="8">Cell membrane</location>
        <topology evidence="8">Multi-pass membrane protein</topology>
    </subcellularLocation>
</comment>
<dbReference type="PANTHER" id="PTHR43357">
    <property type="entry name" value="INNER MEMBRANE ABC TRANSPORTER PERMEASE PROTEIN YDCV"/>
    <property type="match status" value="1"/>
</dbReference>
<evidence type="ECO:0000256" key="8">
    <source>
        <dbReference type="RuleBase" id="RU363032"/>
    </source>
</evidence>
<feature type="compositionally biased region" description="Pro residues" evidence="9">
    <location>
        <begin position="584"/>
        <end position="593"/>
    </location>
</feature>
<evidence type="ECO:0000313" key="12">
    <source>
        <dbReference type="Proteomes" id="UP000308917"/>
    </source>
</evidence>
<keyword evidence="6 8" id="KW-1133">Transmembrane helix</keyword>
<feature type="transmembrane region" description="Helical" evidence="8">
    <location>
        <begin position="421"/>
        <end position="441"/>
    </location>
</feature>
<dbReference type="OrthoDB" id="9790211at2"/>
<comment type="caution">
    <text evidence="11">The sequence shown here is derived from an EMBL/GenBank/DDBJ whole genome shotgun (WGS) entry which is preliminary data.</text>
</comment>
<evidence type="ECO:0000256" key="9">
    <source>
        <dbReference type="SAM" id="MobiDB-lite"/>
    </source>
</evidence>
<dbReference type="GO" id="GO:0005886">
    <property type="term" value="C:plasma membrane"/>
    <property type="evidence" value="ECO:0007669"/>
    <property type="project" value="UniProtKB-SubCell"/>
</dbReference>
<proteinExistence type="inferred from homology"/>
<dbReference type="CDD" id="cd06261">
    <property type="entry name" value="TM_PBP2"/>
    <property type="match status" value="2"/>
</dbReference>
<feature type="transmembrane region" description="Helical" evidence="8">
    <location>
        <begin position="20"/>
        <end position="47"/>
    </location>
</feature>
<dbReference type="PROSITE" id="PS50928">
    <property type="entry name" value="ABC_TM1"/>
    <property type="match status" value="2"/>
</dbReference>
<keyword evidence="2 8" id="KW-0813">Transport</keyword>
<keyword evidence="12" id="KW-1185">Reference proteome</keyword>
<protein>
    <submittedName>
        <fullName evidence="11">Iron ABC transporter permease</fullName>
    </submittedName>
</protein>
<dbReference type="InterPro" id="IPR035906">
    <property type="entry name" value="MetI-like_sf"/>
</dbReference>
<feature type="transmembrane region" description="Helical" evidence="8">
    <location>
        <begin position="68"/>
        <end position="93"/>
    </location>
</feature>
<evidence type="ECO:0000256" key="1">
    <source>
        <dbReference type="ARBA" id="ARBA00004429"/>
    </source>
</evidence>
<feature type="compositionally biased region" description="Low complexity" evidence="9">
    <location>
        <begin position="568"/>
        <end position="583"/>
    </location>
</feature>
<comment type="similarity">
    <text evidence="8">Belongs to the binding-protein-dependent transport system permease family.</text>
</comment>
<evidence type="ECO:0000256" key="4">
    <source>
        <dbReference type="ARBA" id="ARBA00022519"/>
    </source>
</evidence>
<dbReference type="Pfam" id="PF00528">
    <property type="entry name" value="BPD_transp_1"/>
    <property type="match status" value="2"/>
</dbReference>
<sequence length="593" mass="63706">MTAPAAPNTPHPFLSRIASWPAWLGCALIALIVIAPIISLAWHALGADISHWAHLIRHVLPVTAQNTLWLLLGVGVVVTLIGTASAWLVTAYAFTGRGILVWALLLPLAIPSYVMAFAYLDLMHPIGPVQNLIRELLGYSSPREFRLPDIRSLPGAVLLLGLVLYPYVYLSTRFMFMSQAASLLEAARTLGCSAAGAFWRVALPMARPGIAIGLALALLETLNDIGASEFLGVRTMTVAVYNTWVTRSDLGAAAQLALFMLLIVIGLVWLERRARQRQRFAITQRMRPMQPKRLRGWRAGVAFALGSLPVLLGFVAPAAYLVSASIKRVEQAGHISAAMWTSLWQTVLLASCATLVALLLGLLLAWQSRLNIHGQRSRLALACTRLGSLGYAIPGTILAIGLLTPMALFDQSLSWILQQPSLWVMGSMAALILAYTLRFLAISIGGIEAGLTRIPPSLEQASRLLGQTSSGTLRRVHLPLLKPALAASALLVFVDAMKELPATLLLRPMNVETLATRLYAEAARGTYEEGAIAALAIVLAGLLPVILLARTRLDIGLDVDSNRHRNSAPATRAATVTTTATTAPPSPKPAQPS</sequence>
<feature type="domain" description="ABC transmembrane type-1" evidence="10">
    <location>
        <begin position="343"/>
        <end position="550"/>
    </location>
</feature>
<organism evidence="11 12">
    <name type="scientific">Lampropedia puyangensis</name>
    <dbReference type="NCBI Taxonomy" id="1330072"/>
    <lineage>
        <taxon>Bacteria</taxon>
        <taxon>Pseudomonadati</taxon>
        <taxon>Pseudomonadota</taxon>
        <taxon>Betaproteobacteria</taxon>
        <taxon>Burkholderiales</taxon>
        <taxon>Comamonadaceae</taxon>
        <taxon>Lampropedia</taxon>
    </lineage>
</organism>
<keyword evidence="3" id="KW-1003">Cell membrane</keyword>
<dbReference type="Gene3D" id="1.10.3720.10">
    <property type="entry name" value="MetI-like"/>
    <property type="match status" value="2"/>
</dbReference>